<dbReference type="AlphaFoldDB" id="A0AAD5UU41"/>
<dbReference type="EMBL" id="JANAWD010001002">
    <property type="protein sequence ID" value="KAJ3474692.1"/>
    <property type="molecule type" value="Genomic_DNA"/>
</dbReference>
<evidence type="ECO:0000256" key="1">
    <source>
        <dbReference type="SAM" id="MobiDB-lite"/>
    </source>
</evidence>
<organism evidence="3 4">
    <name type="scientific">Meripilus lineatus</name>
    <dbReference type="NCBI Taxonomy" id="2056292"/>
    <lineage>
        <taxon>Eukaryota</taxon>
        <taxon>Fungi</taxon>
        <taxon>Dikarya</taxon>
        <taxon>Basidiomycota</taxon>
        <taxon>Agaricomycotina</taxon>
        <taxon>Agaricomycetes</taxon>
        <taxon>Polyporales</taxon>
        <taxon>Meripilaceae</taxon>
        <taxon>Meripilus</taxon>
    </lineage>
</organism>
<proteinExistence type="predicted"/>
<sequence>MPQMANVPLPNTAAPAHTPAPRRSQGGRKKANPAADDAAYHGVSTSNAGGGGKRAATDKPEGEPRMKRKRVDMGMAGGNVGSSSNAPNSGLRRNERPVNADGKLSLVSYPLHWLVGRARYGTCDWGVEAFLPCARLSPSRARIAPEMSTGALLAVDWSNCLLTASAEYQIDFTTLPIEALYRYLAQFDVIPEVDPSPLTAQDPPPPSSLLQPRGERRSSSASPAPVLLPVTPANRPRRETSANVHRRRSSRLLEEDRVPATTPVLADIADFHGALASIAEKHFHQHSVKELDTLTSFISAVKAKGVWQGA</sequence>
<name>A0AAD5UU41_9APHY</name>
<evidence type="ECO:0000313" key="3">
    <source>
        <dbReference type="EMBL" id="KAJ3474692.1"/>
    </source>
</evidence>
<feature type="region of interest" description="Disordered" evidence="1">
    <location>
        <begin position="195"/>
        <end position="255"/>
    </location>
</feature>
<feature type="compositionally biased region" description="Basic and acidic residues" evidence="1">
    <location>
        <begin position="55"/>
        <end position="65"/>
    </location>
</feature>
<keyword evidence="4" id="KW-1185">Reference proteome</keyword>
<evidence type="ECO:0000313" key="4">
    <source>
        <dbReference type="Proteomes" id="UP001212997"/>
    </source>
</evidence>
<accession>A0AAD5UU41</accession>
<feature type="domain" description="Histone deacetylase complex subunit SAP30 Sin3 binding" evidence="2">
    <location>
        <begin position="274"/>
        <end position="302"/>
    </location>
</feature>
<dbReference type="Pfam" id="PF13867">
    <property type="entry name" value="SAP30_Sin3_bdg"/>
    <property type="match status" value="1"/>
</dbReference>
<evidence type="ECO:0000259" key="2">
    <source>
        <dbReference type="Pfam" id="PF13867"/>
    </source>
</evidence>
<protein>
    <recommendedName>
        <fullName evidence="2">Histone deacetylase complex subunit SAP30 Sin3 binding domain-containing protein</fullName>
    </recommendedName>
</protein>
<feature type="compositionally biased region" description="Low complexity" evidence="1">
    <location>
        <begin position="219"/>
        <end position="230"/>
    </location>
</feature>
<feature type="region of interest" description="Disordered" evidence="1">
    <location>
        <begin position="1"/>
        <end position="94"/>
    </location>
</feature>
<gene>
    <name evidence="3" type="ORF">NLI96_g12316</name>
</gene>
<feature type="compositionally biased region" description="Low complexity" evidence="1">
    <location>
        <begin position="8"/>
        <end position="21"/>
    </location>
</feature>
<reference evidence="3" key="1">
    <citation type="submission" date="2022-07" db="EMBL/GenBank/DDBJ databases">
        <title>Genome Sequence of Physisporinus lineatus.</title>
        <authorList>
            <person name="Buettner E."/>
        </authorList>
    </citation>
    <scope>NUCLEOTIDE SEQUENCE</scope>
    <source>
        <strain evidence="3">VT162</strain>
    </source>
</reference>
<dbReference type="Proteomes" id="UP001212997">
    <property type="component" value="Unassembled WGS sequence"/>
</dbReference>
<comment type="caution">
    <text evidence="3">The sequence shown here is derived from an EMBL/GenBank/DDBJ whole genome shotgun (WGS) entry which is preliminary data.</text>
</comment>
<dbReference type="InterPro" id="IPR025718">
    <property type="entry name" value="SAP30_Sin3-bd"/>
</dbReference>